<dbReference type="AlphaFoldDB" id="A0A4Y1RJY0"/>
<feature type="non-terminal residue" evidence="2">
    <location>
        <position position="110"/>
    </location>
</feature>
<name>A0A4Y1RJY0_PRUDU</name>
<accession>A0A4Y1RJY0</accession>
<organism evidence="2">
    <name type="scientific">Prunus dulcis</name>
    <name type="common">Almond</name>
    <name type="synonym">Amygdalus dulcis</name>
    <dbReference type="NCBI Taxonomy" id="3755"/>
    <lineage>
        <taxon>Eukaryota</taxon>
        <taxon>Viridiplantae</taxon>
        <taxon>Streptophyta</taxon>
        <taxon>Embryophyta</taxon>
        <taxon>Tracheophyta</taxon>
        <taxon>Spermatophyta</taxon>
        <taxon>Magnoliopsida</taxon>
        <taxon>eudicotyledons</taxon>
        <taxon>Gunneridae</taxon>
        <taxon>Pentapetalae</taxon>
        <taxon>rosids</taxon>
        <taxon>fabids</taxon>
        <taxon>Rosales</taxon>
        <taxon>Rosaceae</taxon>
        <taxon>Amygdaloideae</taxon>
        <taxon>Amygdaleae</taxon>
        <taxon>Prunus</taxon>
    </lineage>
</organism>
<dbReference type="EMBL" id="AP019301">
    <property type="protein sequence ID" value="BBH04198.1"/>
    <property type="molecule type" value="Genomic_DNA"/>
</dbReference>
<evidence type="ECO:0000313" key="2">
    <source>
        <dbReference type="EMBL" id="BBH04198.1"/>
    </source>
</evidence>
<sequence length="110" mass="12463">MDITHVNETTHTARARSVKSTPCTRSPNTRKERIALLLRERGVTIVSKIRLWRSNQASVPQEGKKYKEDCPEAPMPGLQACVSARGASTLKLVETRREREPLFSKCTDWV</sequence>
<proteinExistence type="predicted"/>
<reference evidence="2" key="1">
    <citation type="journal article" date="2019" name="Science">
        <title>Mutation of a bHLH transcription factor allowed almond domestication.</title>
        <authorList>
            <person name="Sanchez-Perez R."/>
            <person name="Pavan S."/>
            <person name="Mazzeo R."/>
            <person name="Moldovan C."/>
            <person name="Aiese Cigliano R."/>
            <person name="Del Cueto J."/>
            <person name="Ricciardi F."/>
            <person name="Lotti C."/>
            <person name="Ricciardi L."/>
            <person name="Dicenta F."/>
            <person name="Lopez-Marques R.L."/>
            <person name="Lindberg Moller B."/>
        </authorList>
    </citation>
    <scope>NUCLEOTIDE SEQUENCE</scope>
</reference>
<gene>
    <name evidence="2" type="ORF">Prudu_015269</name>
</gene>
<dbReference type="GO" id="GO:0005840">
    <property type="term" value="C:ribosome"/>
    <property type="evidence" value="ECO:0007669"/>
    <property type="project" value="UniProtKB-KW"/>
</dbReference>
<keyword evidence="2" id="KW-0689">Ribosomal protein</keyword>
<feature type="region of interest" description="Disordered" evidence="1">
    <location>
        <begin position="1"/>
        <end position="27"/>
    </location>
</feature>
<protein>
    <submittedName>
        <fullName evidence="2">Zinc-binding ribosomal protein family protein</fullName>
    </submittedName>
</protein>
<keyword evidence="2" id="KW-0687">Ribonucleoprotein</keyword>
<evidence type="ECO:0000256" key="1">
    <source>
        <dbReference type="SAM" id="MobiDB-lite"/>
    </source>
</evidence>